<dbReference type="InterPro" id="IPR036869">
    <property type="entry name" value="J_dom_sf"/>
</dbReference>
<protein>
    <recommendedName>
        <fullName evidence="2">J domain-containing protein</fullName>
    </recommendedName>
</protein>
<dbReference type="Proteomes" id="UP000594263">
    <property type="component" value="Unplaced"/>
</dbReference>
<dbReference type="Pfam" id="PF00226">
    <property type="entry name" value="DnaJ"/>
    <property type="match status" value="1"/>
</dbReference>
<evidence type="ECO:0000313" key="4">
    <source>
        <dbReference type="Proteomes" id="UP000594263"/>
    </source>
</evidence>
<proteinExistence type="predicted"/>
<dbReference type="Gramene" id="Kaladp0033s0342.1.v1.1">
    <property type="protein sequence ID" value="Kaladp0033s0342.1.v1.1.CDS.1"/>
    <property type="gene ID" value="Kaladp0033s0342.v1.1"/>
</dbReference>
<feature type="compositionally biased region" description="Low complexity" evidence="1">
    <location>
        <begin position="167"/>
        <end position="183"/>
    </location>
</feature>
<dbReference type="Gene3D" id="1.10.287.110">
    <property type="entry name" value="DnaJ domain"/>
    <property type="match status" value="1"/>
</dbReference>
<reference evidence="3" key="1">
    <citation type="submission" date="2021-01" db="UniProtKB">
        <authorList>
            <consortium name="EnsemblPlants"/>
        </authorList>
    </citation>
    <scope>IDENTIFICATION</scope>
</reference>
<evidence type="ECO:0000259" key="2">
    <source>
        <dbReference type="PROSITE" id="PS50076"/>
    </source>
</evidence>
<keyword evidence="4" id="KW-1185">Reference proteome</keyword>
<dbReference type="PANTHER" id="PTHR44137:SF57">
    <property type="entry name" value="CHAPERONE DNAJ-DOMAIN PROTEIN"/>
    <property type="match status" value="1"/>
</dbReference>
<organism evidence="3 4">
    <name type="scientific">Kalanchoe fedtschenkoi</name>
    <name type="common">Lavender scallops</name>
    <name type="synonym">South American air plant</name>
    <dbReference type="NCBI Taxonomy" id="63787"/>
    <lineage>
        <taxon>Eukaryota</taxon>
        <taxon>Viridiplantae</taxon>
        <taxon>Streptophyta</taxon>
        <taxon>Embryophyta</taxon>
        <taxon>Tracheophyta</taxon>
        <taxon>Spermatophyta</taxon>
        <taxon>Magnoliopsida</taxon>
        <taxon>eudicotyledons</taxon>
        <taxon>Gunneridae</taxon>
        <taxon>Pentapetalae</taxon>
        <taxon>Saxifragales</taxon>
        <taxon>Crassulaceae</taxon>
        <taxon>Kalanchoe</taxon>
    </lineage>
</organism>
<name>A0A7N0TE65_KALFE</name>
<dbReference type="EnsemblPlants" id="Kaladp0033s0342.1.v1.1">
    <property type="protein sequence ID" value="Kaladp0033s0342.1.v1.1.CDS.1"/>
    <property type="gene ID" value="Kaladp0033s0342.v1.1"/>
</dbReference>
<dbReference type="SUPFAM" id="SSF46565">
    <property type="entry name" value="Chaperone J-domain"/>
    <property type="match status" value="1"/>
</dbReference>
<sequence length="213" mass="23554">MVNAADFHKLAGKHAIRAAEDYIQRSLFQQAVQSMNAAKDLDPDLSCMADNYIAAYSVLEAAHAKQSLYKVLGVDDVKASGAEIKKQFRKMSLMVHPDKNGSVAAEEAFKHVSNALEVLSDDKKRLAYDDKMGYQKKSPPQQSQQQRARRPPPHCWNPPSGFKKAKPQPAASSSQQAGTSTKTFSGEGWSFRVTRVEKNTFIKVRVGDTTVLL</sequence>
<dbReference type="InterPro" id="IPR001623">
    <property type="entry name" value="DnaJ_domain"/>
</dbReference>
<dbReference type="PRINTS" id="PR00625">
    <property type="entry name" value="JDOMAIN"/>
</dbReference>
<feature type="compositionally biased region" description="Low complexity" evidence="1">
    <location>
        <begin position="135"/>
        <end position="146"/>
    </location>
</feature>
<dbReference type="AlphaFoldDB" id="A0A7N0TE65"/>
<dbReference type="PANTHER" id="PTHR44137">
    <property type="entry name" value="BNAC03G44070D PROTEIN"/>
    <property type="match status" value="1"/>
</dbReference>
<feature type="domain" description="J" evidence="2">
    <location>
        <begin position="67"/>
        <end position="132"/>
    </location>
</feature>
<feature type="region of interest" description="Disordered" evidence="1">
    <location>
        <begin position="133"/>
        <end position="185"/>
    </location>
</feature>
<dbReference type="PROSITE" id="PS50076">
    <property type="entry name" value="DNAJ_2"/>
    <property type="match status" value="1"/>
</dbReference>
<dbReference type="SMART" id="SM00271">
    <property type="entry name" value="DnaJ"/>
    <property type="match status" value="1"/>
</dbReference>
<evidence type="ECO:0000313" key="3">
    <source>
        <dbReference type="EnsemblPlants" id="Kaladp0033s0342.1.v1.1.CDS.1"/>
    </source>
</evidence>
<evidence type="ECO:0000256" key="1">
    <source>
        <dbReference type="SAM" id="MobiDB-lite"/>
    </source>
</evidence>
<dbReference type="CDD" id="cd06257">
    <property type="entry name" value="DnaJ"/>
    <property type="match status" value="1"/>
</dbReference>
<accession>A0A7N0TE65</accession>